<dbReference type="Pfam" id="PF10531">
    <property type="entry name" value="SLBB"/>
    <property type="match status" value="1"/>
</dbReference>
<dbReference type="InterPro" id="IPR049712">
    <property type="entry name" value="Poly_export"/>
</dbReference>
<feature type="chain" id="PRO_5042353783" evidence="2">
    <location>
        <begin position="23"/>
        <end position="185"/>
    </location>
</feature>
<evidence type="ECO:0000313" key="9">
    <source>
        <dbReference type="Proteomes" id="UP000487258"/>
    </source>
</evidence>
<dbReference type="Proteomes" id="UP000600030">
    <property type="component" value="Unassembled WGS sequence"/>
</dbReference>
<dbReference type="AlphaFoldDB" id="A0A2W6PAZ0"/>
<reference evidence="7 8" key="1">
    <citation type="submission" date="2018-06" db="EMBL/GenBank/DDBJ databases">
        <title>Draft genome sequence of mcr-1-harboring Escherichia coli isolated from wound infection of a hospitalized patient, in Bolivia.</title>
        <authorList>
            <person name="Munoz M.E."/>
            <person name="Moura Q."/>
            <person name="Ventura P.R.M."/>
            <person name="Bustos L.R."/>
            <person name="Ovando B.G."/>
            <person name="Terrazas D.I.V."/>
            <person name="Yarhui N.B."/>
            <person name="Cerdeira L."/>
            <person name="Lincopan N."/>
        </authorList>
    </citation>
    <scope>NUCLEOTIDE SEQUENCE [LARGE SCALE GENOMIC DNA]</scope>
    <source>
        <strain evidence="7 8">EcMLT</strain>
    </source>
</reference>
<reference evidence="6 9" key="2">
    <citation type="submission" date="2019-12" db="EMBL/GenBank/DDBJ databases">
        <title>Enteriobacteria Tanzani isolates_10432.</title>
        <authorList>
            <person name="Subbiah M."/>
            <person name="Call D."/>
        </authorList>
    </citation>
    <scope>NUCLEOTIDE SEQUENCE [LARGE SCALE GENOMIC DNA]</scope>
    <source>
        <strain evidence="6 9">10432wF6</strain>
    </source>
</reference>
<protein>
    <submittedName>
        <fullName evidence="7">Polysaccharide export protein</fullName>
    </submittedName>
</protein>
<feature type="domain" description="Soluble ligand binding" evidence="4">
    <location>
        <begin position="112"/>
        <end position="155"/>
    </location>
</feature>
<organism evidence="7 8">
    <name type="scientific">Escherichia coli</name>
    <dbReference type="NCBI Taxonomy" id="562"/>
    <lineage>
        <taxon>Bacteria</taxon>
        <taxon>Pseudomonadati</taxon>
        <taxon>Pseudomonadota</taxon>
        <taxon>Gammaproteobacteria</taxon>
        <taxon>Enterobacterales</taxon>
        <taxon>Enterobacteriaceae</taxon>
        <taxon>Escherichia</taxon>
    </lineage>
</organism>
<evidence type="ECO:0000259" key="3">
    <source>
        <dbReference type="Pfam" id="PF02563"/>
    </source>
</evidence>
<evidence type="ECO:0000313" key="6">
    <source>
        <dbReference type="EMBL" id="MWL46038.1"/>
    </source>
</evidence>
<dbReference type="RefSeq" id="WP_000864668.1">
    <property type="nucleotide sequence ID" value="NZ_BAABUE010000049.1"/>
</dbReference>
<evidence type="ECO:0000256" key="2">
    <source>
        <dbReference type="SAM" id="SignalP"/>
    </source>
</evidence>
<reference evidence="5" key="3">
    <citation type="submission" date="2020-01" db="EMBL/GenBank/DDBJ databases">
        <authorList>
            <consortium name="GenomeTrakr network: Whole genome sequencing for foodborne pathogen traceback"/>
        </authorList>
    </citation>
    <scope>NUCLEOTIDE SEQUENCE</scope>
    <source>
        <strain evidence="5">PSU-2311</strain>
    </source>
</reference>
<evidence type="ECO:0000313" key="8">
    <source>
        <dbReference type="Proteomes" id="UP000249482"/>
    </source>
</evidence>
<sequence>MKVINLCTFLLCSILLVGCSSTRPPLTDDASTVTESYILGAGDTVNIMVYGEPEMTMKFIIDKSGAITFPYIGKLMLKGKTAEQVGKEITKKLRGHYLQNPMVTVSIAEFRKFYVSGEVRNPNGYAYEPGMTVEKSIALAGGFTDRADRKDINIRLSGNNELLENVALTHSVRPGDVVIIGMGFF</sequence>
<dbReference type="GO" id="GO:0015159">
    <property type="term" value="F:polysaccharide transmembrane transporter activity"/>
    <property type="evidence" value="ECO:0007669"/>
    <property type="project" value="InterPro"/>
</dbReference>
<dbReference type="Gene3D" id="3.30.1950.10">
    <property type="entry name" value="wza like domain"/>
    <property type="match status" value="1"/>
</dbReference>
<proteinExistence type="predicted"/>
<keyword evidence="1 2" id="KW-0732">Signal</keyword>
<feature type="signal peptide" evidence="2">
    <location>
        <begin position="1"/>
        <end position="22"/>
    </location>
</feature>
<gene>
    <name evidence="7" type="ORF">DNQ45_15715</name>
    <name evidence="6" type="ORF">GQM04_11000</name>
    <name evidence="5" type="ORF">GTP92_15160</name>
</gene>
<evidence type="ECO:0000313" key="5">
    <source>
        <dbReference type="EMBL" id="EGO6679656.1"/>
    </source>
</evidence>
<evidence type="ECO:0000313" key="7">
    <source>
        <dbReference type="EMBL" id="PZT65579.1"/>
    </source>
</evidence>
<dbReference type="Pfam" id="PF02563">
    <property type="entry name" value="Poly_export"/>
    <property type="match status" value="1"/>
</dbReference>
<dbReference type="EMBL" id="WTMY01000079">
    <property type="protein sequence ID" value="MWL46038.1"/>
    <property type="molecule type" value="Genomic_DNA"/>
</dbReference>
<feature type="domain" description="Polysaccharide export protein N-terminal" evidence="3">
    <location>
        <begin position="33"/>
        <end position="107"/>
    </location>
</feature>
<dbReference type="EMBL" id="QKWZ01000417">
    <property type="protein sequence ID" value="PZT65579.1"/>
    <property type="molecule type" value="Genomic_DNA"/>
</dbReference>
<dbReference type="EMBL" id="AAXDPX010000014">
    <property type="protein sequence ID" value="EGO6679656.1"/>
    <property type="molecule type" value="Genomic_DNA"/>
</dbReference>
<name>A0A2W6PAZ0_ECOLX</name>
<dbReference type="Proteomes" id="UP000249482">
    <property type="component" value="Unassembled WGS sequence"/>
</dbReference>
<dbReference type="PANTHER" id="PTHR33619:SF3">
    <property type="entry name" value="POLYSACCHARIDE EXPORT PROTEIN GFCE-RELATED"/>
    <property type="match status" value="1"/>
</dbReference>
<evidence type="ECO:0000259" key="4">
    <source>
        <dbReference type="Pfam" id="PF10531"/>
    </source>
</evidence>
<comment type="caution">
    <text evidence="7">The sequence shown here is derived from an EMBL/GenBank/DDBJ whole genome shotgun (WGS) entry which is preliminary data.</text>
</comment>
<dbReference type="InterPro" id="IPR019554">
    <property type="entry name" value="Soluble_ligand-bd"/>
</dbReference>
<dbReference type="Proteomes" id="UP000487258">
    <property type="component" value="Unassembled WGS sequence"/>
</dbReference>
<accession>A0A2W6PAZ0</accession>
<evidence type="ECO:0000256" key="1">
    <source>
        <dbReference type="ARBA" id="ARBA00022729"/>
    </source>
</evidence>
<dbReference type="PROSITE" id="PS51257">
    <property type="entry name" value="PROKAR_LIPOPROTEIN"/>
    <property type="match status" value="1"/>
</dbReference>
<dbReference type="PANTHER" id="PTHR33619">
    <property type="entry name" value="POLYSACCHARIDE EXPORT PROTEIN GFCE-RELATED"/>
    <property type="match status" value="1"/>
</dbReference>
<dbReference type="InterPro" id="IPR003715">
    <property type="entry name" value="Poly_export_N"/>
</dbReference>